<dbReference type="InterPro" id="IPR018300">
    <property type="entry name" value="Aminotrans_IV_CS"/>
</dbReference>
<dbReference type="Gene3D" id="3.20.10.10">
    <property type="entry name" value="D-amino Acid Aminotransferase, subunit A, domain 2"/>
    <property type="match status" value="1"/>
</dbReference>
<dbReference type="InterPro" id="IPR001544">
    <property type="entry name" value="Aminotrans_IV"/>
</dbReference>
<keyword evidence="6" id="KW-0808">Transferase</keyword>
<organism evidence="6 7">
    <name type="scientific">Clostridium omnivorum</name>
    <dbReference type="NCBI Taxonomy" id="1604902"/>
    <lineage>
        <taxon>Bacteria</taxon>
        <taxon>Bacillati</taxon>
        <taxon>Bacillota</taxon>
        <taxon>Clostridia</taxon>
        <taxon>Eubacteriales</taxon>
        <taxon>Clostridiaceae</taxon>
        <taxon>Clostridium</taxon>
    </lineage>
</organism>
<dbReference type="EMBL" id="BRXR01000001">
    <property type="protein sequence ID" value="GLC32309.1"/>
    <property type="molecule type" value="Genomic_DNA"/>
</dbReference>
<dbReference type="GO" id="GO:0008483">
    <property type="term" value="F:transaminase activity"/>
    <property type="evidence" value="ECO:0007669"/>
    <property type="project" value="UniProtKB-KW"/>
</dbReference>
<proteinExistence type="inferred from homology"/>
<dbReference type="Pfam" id="PF01063">
    <property type="entry name" value="Aminotran_4"/>
    <property type="match status" value="1"/>
</dbReference>
<dbReference type="CDD" id="cd00449">
    <property type="entry name" value="PLPDE_IV"/>
    <property type="match status" value="1"/>
</dbReference>
<dbReference type="PROSITE" id="PS00770">
    <property type="entry name" value="AA_TRANSFER_CLASS_4"/>
    <property type="match status" value="1"/>
</dbReference>
<dbReference type="SUPFAM" id="SSF56752">
    <property type="entry name" value="D-aminoacid aminotransferase-like PLP-dependent enzymes"/>
    <property type="match status" value="1"/>
</dbReference>
<dbReference type="InterPro" id="IPR036038">
    <property type="entry name" value="Aminotransferase-like"/>
</dbReference>
<comment type="similarity">
    <text evidence="2 4">Belongs to the class-IV pyridoxal-phosphate-dependent aminotransferase family.</text>
</comment>
<keyword evidence="7" id="KW-1185">Reference proteome</keyword>
<dbReference type="RefSeq" id="WP_264851611.1">
    <property type="nucleotide sequence ID" value="NZ_BRXR01000001.1"/>
</dbReference>
<dbReference type="Gene3D" id="3.30.470.10">
    <property type="match status" value="1"/>
</dbReference>
<comment type="cofactor">
    <cofactor evidence="1 5">
        <name>pyridoxal 5'-phosphate</name>
        <dbReference type="ChEBI" id="CHEBI:597326"/>
    </cofactor>
</comment>
<dbReference type="PANTHER" id="PTHR42743">
    <property type="entry name" value="AMINO-ACID AMINOTRANSFERASE"/>
    <property type="match status" value="1"/>
</dbReference>
<evidence type="ECO:0000313" key="6">
    <source>
        <dbReference type="EMBL" id="GLC32309.1"/>
    </source>
</evidence>
<dbReference type="InterPro" id="IPR043131">
    <property type="entry name" value="BCAT-like_N"/>
</dbReference>
<sequence>MSECVNKLFLQDFKELSTNDFDEALISKGTSIYEVIRVMDGVPLFLERHLERLKKSANIVKLKLWLTDSEVREQIRRLIKLNGTKDGNVKIVFNYSDKNSFLVYFLAHHYPKEDQYLNGVPTIIYHGERSNPNAKIINHNFRHEVEKKISESEVYEAILVDNNGCITEGSKSNIFMVKNNSVITAPIETVLPGITRQVIKEICMNLDIELKEQKIKEIEIKTLDALFITGTSPKVLPISKVDSLNFKSSANSIVLSIMRAYNKIIEDYIKSQK</sequence>
<evidence type="ECO:0000256" key="5">
    <source>
        <dbReference type="RuleBase" id="RU004516"/>
    </source>
</evidence>
<keyword evidence="6" id="KW-0032">Aminotransferase</keyword>
<dbReference type="Proteomes" id="UP001208567">
    <property type="component" value="Unassembled WGS sequence"/>
</dbReference>
<gene>
    <name evidence="6" type="ORF">bsdE14_37190</name>
</gene>
<evidence type="ECO:0000256" key="4">
    <source>
        <dbReference type="RuleBase" id="RU004106"/>
    </source>
</evidence>
<name>A0ABQ5NAM7_9CLOT</name>
<dbReference type="InterPro" id="IPR050571">
    <property type="entry name" value="Class-IV_PLP-Dep_Aminotrnsfr"/>
</dbReference>
<evidence type="ECO:0000256" key="1">
    <source>
        <dbReference type="ARBA" id="ARBA00001933"/>
    </source>
</evidence>
<evidence type="ECO:0000256" key="3">
    <source>
        <dbReference type="ARBA" id="ARBA00022898"/>
    </source>
</evidence>
<comment type="caution">
    <text evidence="6">The sequence shown here is derived from an EMBL/GenBank/DDBJ whole genome shotgun (WGS) entry which is preliminary data.</text>
</comment>
<accession>A0ABQ5NAM7</accession>
<keyword evidence="3 5" id="KW-0663">Pyridoxal phosphate</keyword>
<dbReference type="InterPro" id="IPR043132">
    <property type="entry name" value="BCAT-like_C"/>
</dbReference>
<dbReference type="PANTHER" id="PTHR42743:SF11">
    <property type="entry name" value="AMINODEOXYCHORISMATE LYASE"/>
    <property type="match status" value="1"/>
</dbReference>
<reference evidence="6 7" key="1">
    <citation type="journal article" date="2024" name="Int. J. Syst. Evol. Microbiol.">
        <title>Clostridium omnivorum sp. nov., isolated from anoxic soil under the treatment of reductive soil disinfestation.</title>
        <authorList>
            <person name="Ueki A."/>
            <person name="Tonouchi A."/>
            <person name="Kaku N."/>
            <person name="Honma S."/>
            <person name="Ueki K."/>
        </authorList>
    </citation>
    <scope>NUCLEOTIDE SEQUENCE [LARGE SCALE GENOMIC DNA]</scope>
    <source>
        <strain evidence="6 7">E14</strain>
    </source>
</reference>
<protein>
    <submittedName>
        <fullName evidence="6">Branched-chain amino acid aminotransferase</fullName>
    </submittedName>
</protein>
<evidence type="ECO:0000313" key="7">
    <source>
        <dbReference type="Proteomes" id="UP001208567"/>
    </source>
</evidence>
<evidence type="ECO:0000256" key="2">
    <source>
        <dbReference type="ARBA" id="ARBA00009320"/>
    </source>
</evidence>